<keyword evidence="6 9" id="KW-0067">ATP-binding</keyword>
<proteinExistence type="predicted"/>
<organism evidence="13 14">
    <name type="scientific">Dulcicalothrix desertica PCC 7102</name>
    <dbReference type="NCBI Taxonomy" id="232991"/>
    <lineage>
        <taxon>Bacteria</taxon>
        <taxon>Bacillati</taxon>
        <taxon>Cyanobacteriota</taxon>
        <taxon>Cyanophyceae</taxon>
        <taxon>Nostocales</taxon>
        <taxon>Calotrichaceae</taxon>
        <taxon>Dulcicalothrix</taxon>
    </lineage>
</organism>
<evidence type="ECO:0000313" key="13">
    <source>
        <dbReference type="EMBL" id="RUT09737.1"/>
    </source>
</evidence>
<dbReference type="CDD" id="cd14014">
    <property type="entry name" value="STKc_PknB_like"/>
    <property type="match status" value="1"/>
</dbReference>
<evidence type="ECO:0000313" key="14">
    <source>
        <dbReference type="Proteomes" id="UP000271624"/>
    </source>
</evidence>
<dbReference type="PANTHER" id="PTHR24363:SF0">
    <property type="entry name" value="SERINE_THREONINE KINASE LIKE DOMAIN CONTAINING 1"/>
    <property type="match status" value="1"/>
</dbReference>
<feature type="transmembrane region" description="Helical" evidence="11">
    <location>
        <begin position="405"/>
        <end position="424"/>
    </location>
</feature>
<evidence type="ECO:0000256" key="6">
    <source>
        <dbReference type="ARBA" id="ARBA00022840"/>
    </source>
</evidence>
<feature type="region of interest" description="Disordered" evidence="10">
    <location>
        <begin position="315"/>
        <end position="340"/>
    </location>
</feature>
<dbReference type="Gene3D" id="1.10.510.10">
    <property type="entry name" value="Transferase(Phosphotransferase) domain 1"/>
    <property type="match status" value="1"/>
</dbReference>
<evidence type="ECO:0000256" key="3">
    <source>
        <dbReference type="ARBA" id="ARBA00022679"/>
    </source>
</evidence>
<dbReference type="InterPro" id="IPR017441">
    <property type="entry name" value="Protein_kinase_ATP_BS"/>
</dbReference>
<evidence type="ECO:0000256" key="7">
    <source>
        <dbReference type="ARBA" id="ARBA00047899"/>
    </source>
</evidence>
<evidence type="ECO:0000256" key="2">
    <source>
        <dbReference type="ARBA" id="ARBA00022527"/>
    </source>
</evidence>
<dbReference type="NCBIfam" id="NF045510">
    <property type="entry name" value="4Cys_prefix_kin"/>
    <property type="match status" value="1"/>
</dbReference>
<dbReference type="PROSITE" id="PS00107">
    <property type="entry name" value="PROTEIN_KINASE_ATP"/>
    <property type="match status" value="1"/>
</dbReference>
<dbReference type="GO" id="GO:0004674">
    <property type="term" value="F:protein serine/threonine kinase activity"/>
    <property type="evidence" value="ECO:0007669"/>
    <property type="project" value="UniProtKB-KW"/>
</dbReference>
<dbReference type="RefSeq" id="WP_127078061.1">
    <property type="nucleotide sequence ID" value="NZ_RSCL01000001.1"/>
</dbReference>
<evidence type="ECO:0000256" key="11">
    <source>
        <dbReference type="SAM" id="Phobius"/>
    </source>
</evidence>
<dbReference type="SUPFAM" id="SSF56112">
    <property type="entry name" value="Protein kinase-like (PK-like)"/>
    <property type="match status" value="1"/>
</dbReference>
<keyword evidence="5 13" id="KW-0418">Kinase</keyword>
<evidence type="ECO:0000256" key="10">
    <source>
        <dbReference type="SAM" id="MobiDB-lite"/>
    </source>
</evidence>
<feature type="transmembrane region" description="Helical" evidence="11">
    <location>
        <begin position="352"/>
        <end position="373"/>
    </location>
</feature>
<comment type="catalytic activity">
    <reaction evidence="8">
        <text>L-seryl-[protein] + ATP = O-phospho-L-seryl-[protein] + ADP + H(+)</text>
        <dbReference type="Rhea" id="RHEA:17989"/>
        <dbReference type="Rhea" id="RHEA-COMP:9863"/>
        <dbReference type="Rhea" id="RHEA-COMP:11604"/>
        <dbReference type="ChEBI" id="CHEBI:15378"/>
        <dbReference type="ChEBI" id="CHEBI:29999"/>
        <dbReference type="ChEBI" id="CHEBI:30616"/>
        <dbReference type="ChEBI" id="CHEBI:83421"/>
        <dbReference type="ChEBI" id="CHEBI:456216"/>
        <dbReference type="EC" id="2.7.11.1"/>
    </reaction>
</comment>
<dbReference type="SMART" id="SM00220">
    <property type="entry name" value="S_TKc"/>
    <property type="match status" value="1"/>
</dbReference>
<keyword evidence="11" id="KW-1133">Transmembrane helix</keyword>
<keyword evidence="11" id="KW-0472">Membrane</keyword>
<dbReference type="InterPro" id="IPR000719">
    <property type="entry name" value="Prot_kinase_dom"/>
</dbReference>
<feature type="domain" description="Protein kinase" evidence="12">
    <location>
        <begin position="47"/>
        <end position="315"/>
    </location>
</feature>
<keyword evidence="2 13" id="KW-0723">Serine/threonine-protein kinase</keyword>
<dbReference type="EMBL" id="RSCL01000001">
    <property type="protein sequence ID" value="RUT09737.1"/>
    <property type="molecule type" value="Genomic_DNA"/>
</dbReference>
<keyword evidence="4 9" id="KW-0547">Nucleotide-binding</keyword>
<reference evidence="13" key="1">
    <citation type="submission" date="2018-12" db="EMBL/GenBank/DDBJ databases">
        <authorList>
            <person name="Will S."/>
            <person name="Neumann-Schaal M."/>
            <person name="Henke P."/>
        </authorList>
    </citation>
    <scope>NUCLEOTIDE SEQUENCE</scope>
    <source>
        <strain evidence="13">PCC 7102</strain>
    </source>
</reference>
<keyword evidence="11" id="KW-0812">Transmembrane</keyword>
<dbReference type="Proteomes" id="UP000271624">
    <property type="component" value="Unassembled WGS sequence"/>
</dbReference>
<dbReference type="EC" id="2.7.11.1" evidence="1"/>
<feature type="transmembrane region" description="Helical" evidence="11">
    <location>
        <begin position="379"/>
        <end position="396"/>
    </location>
</feature>
<evidence type="ECO:0000256" key="1">
    <source>
        <dbReference type="ARBA" id="ARBA00012513"/>
    </source>
</evidence>
<dbReference type="PANTHER" id="PTHR24363">
    <property type="entry name" value="SERINE/THREONINE PROTEIN KINASE"/>
    <property type="match status" value="1"/>
</dbReference>
<accession>A0A3S1CKZ3</accession>
<feature type="binding site" evidence="9">
    <location>
        <position position="78"/>
    </location>
    <ligand>
        <name>ATP</name>
        <dbReference type="ChEBI" id="CHEBI:30616"/>
    </ligand>
</feature>
<evidence type="ECO:0000256" key="4">
    <source>
        <dbReference type="ARBA" id="ARBA00022741"/>
    </source>
</evidence>
<evidence type="ECO:0000256" key="8">
    <source>
        <dbReference type="ARBA" id="ARBA00048679"/>
    </source>
</evidence>
<comment type="caution">
    <text evidence="13">The sequence shown here is derived from an EMBL/GenBank/DDBJ whole genome shotgun (WGS) entry which is preliminary data.</text>
</comment>
<dbReference type="GO" id="GO:0005524">
    <property type="term" value="F:ATP binding"/>
    <property type="evidence" value="ECO:0007669"/>
    <property type="project" value="UniProtKB-UniRule"/>
</dbReference>
<dbReference type="AlphaFoldDB" id="A0A3S1CKZ3"/>
<dbReference type="InterPro" id="IPR011009">
    <property type="entry name" value="Kinase-like_dom_sf"/>
</dbReference>
<name>A0A3S1CKZ3_9CYAN</name>
<feature type="compositionally biased region" description="Low complexity" evidence="10">
    <location>
        <begin position="327"/>
        <end position="337"/>
    </location>
</feature>
<comment type="catalytic activity">
    <reaction evidence="7">
        <text>L-threonyl-[protein] + ATP = O-phospho-L-threonyl-[protein] + ADP + H(+)</text>
        <dbReference type="Rhea" id="RHEA:46608"/>
        <dbReference type="Rhea" id="RHEA-COMP:11060"/>
        <dbReference type="Rhea" id="RHEA-COMP:11605"/>
        <dbReference type="ChEBI" id="CHEBI:15378"/>
        <dbReference type="ChEBI" id="CHEBI:30013"/>
        <dbReference type="ChEBI" id="CHEBI:30616"/>
        <dbReference type="ChEBI" id="CHEBI:61977"/>
        <dbReference type="ChEBI" id="CHEBI:456216"/>
        <dbReference type="EC" id="2.7.11.1"/>
    </reaction>
</comment>
<evidence type="ECO:0000256" key="5">
    <source>
        <dbReference type="ARBA" id="ARBA00022777"/>
    </source>
</evidence>
<dbReference type="Pfam" id="PF00069">
    <property type="entry name" value="Pkinase"/>
    <property type="match status" value="1"/>
</dbReference>
<protein>
    <recommendedName>
        <fullName evidence="1">non-specific serine/threonine protein kinase</fullName>
        <ecNumber evidence="1">2.7.11.1</ecNumber>
    </recommendedName>
</protein>
<gene>
    <name evidence="13" type="ORF">DSM106972_002320</name>
</gene>
<keyword evidence="14" id="KW-1185">Reference proteome</keyword>
<dbReference type="PROSITE" id="PS50011">
    <property type="entry name" value="PROTEIN_KINASE_DOM"/>
    <property type="match status" value="1"/>
</dbReference>
<evidence type="ECO:0000259" key="12">
    <source>
        <dbReference type="PROSITE" id="PS50011"/>
    </source>
</evidence>
<sequence>MEVYCTRPHCPRPLNYFADLDETTVIRTVQQKYCTSCGMPLILAGRYIPTKVLGRGGFGAAFFARDRYTPTMRSCVVKQFLPSTSLSPTQLKLAQDLFEREAVVLEEVGYQHDQIPNLYAYFPVIVESSPPGRQEQYFYLVQEYITGENLEQELVQKGQFSESDALFILSSILKVLDFVHNQGIIHRDIKPSNIMRDKSGKLFLLDFGAVKLVTNSPVGKTGASTGIYSMGFAPPEQMSGGQVFPSTDLYALAVTIIILLTAKDVTELFDSYTNQWKWQNFVTTSPTLTSVLNRMLLPAANQRFQSATDVLEALSTPQPQPQPQPQQHPTQLQSSQTGTVSKSKRKFSLLEILTGAGFSGFEGGLIAIAVFTLIESTPISLVISLVVISAMIFAQFRRWVGGSDLIIFPVITLPIVLFFLRGSLTIAEVLFYAVIAGLISIAITSLFRLIYKLLSIIL</sequence>
<dbReference type="OrthoDB" id="437733at2"/>
<keyword evidence="3" id="KW-0808">Transferase</keyword>
<feature type="transmembrane region" description="Helical" evidence="11">
    <location>
        <begin position="430"/>
        <end position="451"/>
    </location>
</feature>
<evidence type="ECO:0000256" key="9">
    <source>
        <dbReference type="PROSITE-ProRule" id="PRU10141"/>
    </source>
</evidence>
<reference evidence="13" key="2">
    <citation type="journal article" date="2019" name="Genome Biol. Evol.">
        <title>Day and night: Metabolic profiles and evolutionary relationships of six axenic non-marine cyanobacteria.</title>
        <authorList>
            <person name="Will S.E."/>
            <person name="Henke P."/>
            <person name="Boedeker C."/>
            <person name="Huang S."/>
            <person name="Brinkmann H."/>
            <person name="Rohde M."/>
            <person name="Jarek M."/>
            <person name="Friedl T."/>
            <person name="Seufert S."/>
            <person name="Schumacher M."/>
            <person name="Overmann J."/>
            <person name="Neumann-Schaal M."/>
            <person name="Petersen J."/>
        </authorList>
    </citation>
    <scope>NUCLEOTIDE SEQUENCE [LARGE SCALE GENOMIC DNA]</scope>
    <source>
        <strain evidence="13">PCC 7102</strain>
    </source>
</reference>